<name>A0A4Q7DEQ0_9PROT</name>
<reference evidence="2 3" key="1">
    <citation type="submission" date="2018-10" db="EMBL/GenBank/DDBJ databases">
        <title>An updated phylogeny of the Alphaproteobacteria reveals that the parasitic Rickettsiales and Holosporales have independent origins.</title>
        <authorList>
            <person name="Munoz-Gomez S.A."/>
            <person name="Hess S."/>
            <person name="Burger G."/>
            <person name="Lang B.F."/>
            <person name="Susko E."/>
            <person name="Slamovits C.H."/>
            <person name="Roger A.J."/>
        </authorList>
    </citation>
    <scope>NUCLEOTIDE SEQUENCE [LARGE SCALE GENOMIC DNA]</scope>
    <source>
        <strain evidence="2">HOLO01</strain>
    </source>
</reference>
<dbReference type="Gene3D" id="2.60.40.10">
    <property type="entry name" value="Immunoglobulins"/>
    <property type="match status" value="1"/>
</dbReference>
<dbReference type="SMART" id="SM01065">
    <property type="entry name" value="CBM_2"/>
    <property type="match status" value="1"/>
</dbReference>
<accession>A0A4Q7DEQ0</accession>
<dbReference type="InterPro" id="IPR013783">
    <property type="entry name" value="Ig-like_fold"/>
</dbReference>
<sequence>MTRPSADVAFSCSSQTLLGENVFVGGNHPLLGNWAPRPDAFNALLNMSNDGTSSYPTWNSLTMRFPVNLTLEYKFGKTWQDSQKINVWEPGDNQQLTVTASS</sequence>
<evidence type="ECO:0000259" key="1">
    <source>
        <dbReference type="PROSITE" id="PS51166"/>
    </source>
</evidence>
<dbReference type="AlphaFoldDB" id="A0A4Q7DEQ0"/>
<protein>
    <recommendedName>
        <fullName evidence="1">CBM20 domain-containing protein</fullName>
    </recommendedName>
</protein>
<dbReference type="InterPro" id="IPR002044">
    <property type="entry name" value="CBM20"/>
</dbReference>
<gene>
    <name evidence="2" type="ORF">EQU50_07925</name>
</gene>
<dbReference type="Pfam" id="PF00686">
    <property type="entry name" value="CBM_20"/>
    <property type="match status" value="1"/>
</dbReference>
<dbReference type="GO" id="GO:2001070">
    <property type="term" value="F:starch binding"/>
    <property type="evidence" value="ECO:0007669"/>
    <property type="project" value="InterPro"/>
</dbReference>
<organism evidence="2 3">
    <name type="scientific">Candidatus Finniella inopinata</name>
    <dbReference type="NCBI Taxonomy" id="1696036"/>
    <lineage>
        <taxon>Bacteria</taxon>
        <taxon>Pseudomonadati</taxon>
        <taxon>Pseudomonadota</taxon>
        <taxon>Alphaproteobacteria</taxon>
        <taxon>Holosporales</taxon>
        <taxon>Candidatus Paracaedibacteraceae</taxon>
        <taxon>Candidatus Finniella</taxon>
    </lineage>
</organism>
<keyword evidence="3" id="KW-1185">Reference proteome</keyword>
<dbReference type="EMBL" id="SCFB01000022">
    <property type="protein sequence ID" value="RZI45201.1"/>
    <property type="molecule type" value="Genomic_DNA"/>
</dbReference>
<feature type="domain" description="CBM20" evidence="1">
    <location>
        <begin position="1"/>
        <end position="102"/>
    </location>
</feature>
<comment type="caution">
    <text evidence="2">The sequence shown here is derived from an EMBL/GenBank/DDBJ whole genome shotgun (WGS) entry which is preliminary data.</text>
</comment>
<dbReference type="Proteomes" id="UP000293550">
    <property type="component" value="Unassembled WGS sequence"/>
</dbReference>
<proteinExistence type="predicted"/>
<dbReference type="SUPFAM" id="SSF49452">
    <property type="entry name" value="Starch-binding domain-like"/>
    <property type="match status" value="1"/>
</dbReference>
<dbReference type="OrthoDB" id="9805159at2"/>
<evidence type="ECO:0000313" key="3">
    <source>
        <dbReference type="Proteomes" id="UP000293550"/>
    </source>
</evidence>
<dbReference type="PROSITE" id="PS51166">
    <property type="entry name" value="CBM20"/>
    <property type="match status" value="1"/>
</dbReference>
<dbReference type="RefSeq" id="WP_130154585.1">
    <property type="nucleotide sequence ID" value="NZ_SCFB01000022.1"/>
</dbReference>
<evidence type="ECO:0000313" key="2">
    <source>
        <dbReference type="EMBL" id="RZI45201.1"/>
    </source>
</evidence>
<dbReference type="InterPro" id="IPR013784">
    <property type="entry name" value="Carb-bd-like_fold"/>
</dbReference>